<accession>A0A9X1TNI5</accession>
<organism evidence="3 4">
    <name type="scientific">Dyadobacter chenwenxiniae</name>
    <dbReference type="NCBI Taxonomy" id="2906456"/>
    <lineage>
        <taxon>Bacteria</taxon>
        <taxon>Pseudomonadati</taxon>
        <taxon>Bacteroidota</taxon>
        <taxon>Cytophagia</taxon>
        <taxon>Cytophagales</taxon>
        <taxon>Spirosomataceae</taxon>
        <taxon>Dyadobacter</taxon>
    </lineage>
</organism>
<feature type="signal peptide" evidence="1">
    <location>
        <begin position="1"/>
        <end position="22"/>
    </location>
</feature>
<feature type="domain" description="Beta-lactamase-related" evidence="2">
    <location>
        <begin position="147"/>
        <end position="452"/>
    </location>
</feature>
<dbReference type="RefSeq" id="WP_234657529.1">
    <property type="nucleotide sequence ID" value="NZ_CP094997.1"/>
</dbReference>
<evidence type="ECO:0000259" key="2">
    <source>
        <dbReference type="Pfam" id="PF00144"/>
    </source>
</evidence>
<gene>
    <name evidence="3" type="ORF">LXM26_23965</name>
</gene>
<name>A0A9X1TNI5_9BACT</name>
<evidence type="ECO:0000256" key="1">
    <source>
        <dbReference type="SAM" id="SignalP"/>
    </source>
</evidence>
<keyword evidence="1" id="KW-0732">Signal</keyword>
<evidence type="ECO:0000313" key="3">
    <source>
        <dbReference type="EMBL" id="MCF0064588.1"/>
    </source>
</evidence>
<sequence length="467" mass="51705">MRKYRFLLIISVLCFECNYAVSQTNNPDLNEVKDSIVARYNRNDFKGIYQLADTAFSNHITENQLSGFLRGNLNSGNILSARFQTVADGKSSYLLKCETRDIKMTLAVADKKFTTFGFSNVPIELLKEAPNVKNNNPLKTPTDKLVDSLARSYFKNSNSSGLSIGIVAQGAVQTYHYGSSNKNTEQLPSSHTLYEIGSVTKTFTATLLAQAVIDGKVTLNDDIRKYLSGDYPNLSFQGAPITLLHLANHTSRLPGLPDDLEKQPNFNPVIPEAHYDSAMYFAALHRVKLDTVPGYKYNYSNWGISLLGHIMEGVYAKPYEDLLKEYVTKPFGMKDTYYDLTQAQKKRMAYPYTDNGRQGPSHALGIFGPAGGLHSTLGDMLKYLHHQISETNPAVKLTHQQTAGNVGLGWGVRKKGDKLDFQHNGSTIGFVSHISVFPQARSGLVILANSKADVGPLIYGLQKVINN</sequence>
<feature type="chain" id="PRO_5040785440" evidence="1">
    <location>
        <begin position="23"/>
        <end position="467"/>
    </location>
</feature>
<keyword evidence="4" id="KW-1185">Reference proteome</keyword>
<dbReference type="SUPFAM" id="SSF56601">
    <property type="entry name" value="beta-lactamase/transpeptidase-like"/>
    <property type="match status" value="1"/>
</dbReference>
<dbReference type="Proteomes" id="UP001139000">
    <property type="component" value="Unassembled WGS sequence"/>
</dbReference>
<dbReference type="Gene3D" id="3.40.710.10">
    <property type="entry name" value="DD-peptidase/beta-lactamase superfamily"/>
    <property type="match status" value="1"/>
</dbReference>
<dbReference type="PANTHER" id="PTHR46825:SF8">
    <property type="entry name" value="BETA-LACTAMASE-RELATED"/>
    <property type="match status" value="1"/>
</dbReference>
<dbReference type="InterPro" id="IPR012338">
    <property type="entry name" value="Beta-lactam/transpept-like"/>
</dbReference>
<dbReference type="InterPro" id="IPR050491">
    <property type="entry name" value="AmpC-like"/>
</dbReference>
<protein>
    <submittedName>
        <fullName evidence="3">Beta-lactamase family protein</fullName>
    </submittedName>
</protein>
<dbReference type="InterPro" id="IPR001466">
    <property type="entry name" value="Beta-lactam-related"/>
</dbReference>
<dbReference type="Pfam" id="PF00144">
    <property type="entry name" value="Beta-lactamase"/>
    <property type="match status" value="1"/>
</dbReference>
<reference evidence="3" key="1">
    <citation type="submission" date="2021-12" db="EMBL/GenBank/DDBJ databases">
        <title>Novel species in genus Dyadobacter.</title>
        <authorList>
            <person name="Ma C."/>
        </authorList>
    </citation>
    <scope>NUCLEOTIDE SEQUENCE</scope>
    <source>
        <strain evidence="3">LJ419</strain>
    </source>
</reference>
<dbReference type="EMBL" id="JAJTTC010000008">
    <property type="protein sequence ID" value="MCF0064588.1"/>
    <property type="molecule type" value="Genomic_DNA"/>
</dbReference>
<dbReference type="PANTHER" id="PTHR46825">
    <property type="entry name" value="D-ALANYL-D-ALANINE-CARBOXYPEPTIDASE/ENDOPEPTIDASE AMPH"/>
    <property type="match status" value="1"/>
</dbReference>
<proteinExistence type="predicted"/>
<evidence type="ECO:0000313" key="4">
    <source>
        <dbReference type="Proteomes" id="UP001139000"/>
    </source>
</evidence>
<dbReference type="AlphaFoldDB" id="A0A9X1TNI5"/>
<comment type="caution">
    <text evidence="3">The sequence shown here is derived from an EMBL/GenBank/DDBJ whole genome shotgun (WGS) entry which is preliminary data.</text>
</comment>